<name>A0A8C5DS86_GOUWI</name>
<feature type="domain" description="Endothelin-like toxin" evidence="7">
    <location>
        <begin position="32"/>
        <end position="51"/>
    </location>
</feature>
<keyword evidence="4" id="KW-0838">Vasoactive</keyword>
<reference evidence="8" key="1">
    <citation type="submission" date="2025-08" db="UniProtKB">
        <authorList>
            <consortium name="Ensembl"/>
        </authorList>
    </citation>
    <scope>IDENTIFICATION</scope>
</reference>
<dbReference type="InterPro" id="IPR001928">
    <property type="entry name" value="Endothln-like_toxin"/>
</dbReference>
<sequence length="88" mass="10169">MQKTPEETHKLTEQLVSFPTAEERPPVQLHHRERRCSCENQKDKECIFYCHTSASCGSTPEVSNSLLPQTFVFCVIRRRNVFNSVGSR</sequence>
<evidence type="ECO:0000256" key="6">
    <source>
        <dbReference type="SAM" id="MobiDB-lite"/>
    </source>
</evidence>
<dbReference type="Proteomes" id="UP000694680">
    <property type="component" value="Unassembled WGS sequence"/>
</dbReference>
<evidence type="ECO:0000256" key="1">
    <source>
        <dbReference type="ARBA" id="ARBA00004613"/>
    </source>
</evidence>
<dbReference type="InterPro" id="IPR019764">
    <property type="entry name" value="Endothelin_toxin_CS"/>
</dbReference>
<dbReference type="GO" id="GO:0042310">
    <property type="term" value="P:vasoconstriction"/>
    <property type="evidence" value="ECO:0007669"/>
    <property type="project" value="UniProtKB-KW"/>
</dbReference>
<accession>A0A8C5DS86</accession>
<evidence type="ECO:0000313" key="8">
    <source>
        <dbReference type="Ensembl" id="ENSGWIP00000011097.1"/>
    </source>
</evidence>
<evidence type="ECO:0000256" key="2">
    <source>
        <dbReference type="ARBA" id="ARBA00010959"/>
    </source>
</evidence>
<keyword evidence="3" id="KW-0964">Secreted</keyword>
<evidence type="ECO:0000259" key="7">
    <source>
        <dbReference type="Pfam" id="PF00322"/>
    </source>
</evidence>
<dbReference type="AlphaFoldDB" id="A0A8C5DS86"/>
<dbReference type="GO" id="GO:0019229">
    <property type="term" value="P:regulation of vasoconstriction"/>
    <property type="evidence" value="ECO:0007669"/>
    <property type="project" value="InterPro"/>
</dbReference>
<comment type="subcellular location">
    <subcellularLocation>
        <location evidence="1">Secreted</location>
    </subcellularLocation>
</comment>
<evidence type="ECO:0000313" key="9">
    <source>
        <dbReference type="Proteomes" id="UP000694680"/>
    </source>
</evidence>
<protein>
    <recommendedName>
        <fullName evidence="7">Endothelin-like toxin domain-containing protein</fullName>
    </recommendedName>
</protein>
<evidence type="ECO:0000256" key="5">
    <source>
        <dbReference type="ARBA" id="ARBA00023322"/>
    </source>
</evidence>
<reference evidence="8" key="2">
    <citation type="submission" date="2025-09" db="UniProtKB">
        <authorList>
            <consortium name="Ensembl"/>
        </authorList>
    </citation>
    <scope>IDENTIFICATION</scope>
</reference>
<keyword evidence="9" id="KW-1185">Reference proteome</keyword>
<dbReference type="GO" id="GO:0005576">
    <property type="term" value="C:extracellular region"/>
    <property type="evidence" value="ECO:0007669"/>
    <property type="project" value="UniProtKB-SubCell"/>
</dbReference>
<proteinExistence type="inferred from homology"/>
<dbReference type="Ensembl" id="ENSGWIT00000012350.1">
    <property type="protein sequence ID" value="ENSGWIP00000011097.1"/>
    <property type="gene ID" value="ENSGWIG00000006509.1"/>
</dbReference>
<keyword evidence="5" id="KW-0839">Vasoconstrictor</keyword>
<organism evidence="8 9">
    <name type="scientific">Gouania willdenowi</name>
    <name type="common">Blunt-snouted clingfish</name>
    <name type="synonym">Lepadogaster willdenowi</name>
    <dbReference type="NCBI Taxonomy" id="441366"/>
    <lineage>
        <taxon>Eukaryota</taxon>
        <taxon>Metazoa</taxon>
        <taxon>Chordata</taxon>
        <taxon>Craniata</taxon>
        <taxon>Vertebrata</taxon>
        <taxon>Euteleostomi</taxon>
        <taxon>Actinopterygii</taxon>
        <taxon>Neopterygii</taxon>
        <taxon>Teleostei</taxon>
        <taxon>Neoteleostei</taxon>
        <taxon>Acanthomorphata</taxon>
        <taxon>Ovalentaria</taxon>
        <taxon>Blenniimorphae</taxon>
        <taxon>Blenniiformes</taxon>
        <taxon>Gobiesocoidei</taxon>
        <taxon>Gobiesocidae</taxon>
        <taxon>Gobiesocinae</taxon>
        <taxon>Gouania</taxon>
    </lineage>
</organism>
<dbReference type="PROSITE" id="PS00270">
    <property type="entry name" value="ENDOTHELIN"/>
    <property type="match status" value="1"/>
</dbReference>
<dbReference type="Pfam" id="PF00322">
    <property type="entry name" value="Endothelin"/>
    <property type="match status" value="1"/>
</dbReference>
<comment type="similarity">
    <text evidence="2">Belongs to the endothelin/sarafotoxin family.</text>
</comment>
<feature type="compositionally biased region" description="Basic and acidic residues" evidence="6">
    <location>
        <begin position="1"/>
        <end position="12"/>
    </location>
</feature>
<evidence type="ECO:0000256" key="4">
    <source>
        <dbReference type="ARBA" id="ARBA00022858"/>
    </source>
</evidence>
<evidence type="ECO:0000256" key="3">
    <source>
        <dbReference type="ARBA" id="ARBA00022525"/>
    </source>
</evidence>
<feature type="region of interest" description="Disordered" evidence="6">
    <location>
        <begin position="1"/>
        <end position="25"/>
    </location>
</feature>